<dbReference type="RefSeq" id="XP_018064462.1">
    <property type="nucleotide sequence ID" value="XM_018206357.1"/>
</dbReference>
<protein>
    <submittedName>
        <fullName evidence="1">Uncharacterized protein</fullName>
    </submittedName>
</protein>
<accession>A0A132BEK0</accession>
<dbReference type="GeneID" id="28816083"/>
<dbReference type="KEGG" id="psco:LY89DRAFT_269974"/>
<evidence type="ECO:0000313" key="2">
    <source>
        <dbReference type="Proteomes" id="UP000070700"/>
    </source>
</evidence>
<keyword evidence="2" id="KW-1185">Reference proteome</keyword>
<organism evidence="1 2">
    <name type="scientific">Mollisia scopiformis</name>
    <name type="common">Conifer needle endophyte fungus</name>
    <name type="synonym">Phialocephala scopiformis</name>
    <dbReference type="NCBI Taxonomy" id="149040"/>
    <lineage>
        <taxon>Eukaryota</taxon>
        <taxon>Fungi</taxon>
        <taxon>Dikarya</taxon>
        <taxon>Ascomycota</taxon>
        <taxon>Pezizomycotina</taxon>
        <taxon>Leotiomycetes</taxon>
        <taxon>Helotiales</taxon>
        <taxon>Mollisiaceae</taxon>
        <taxon>Mollisia</taxon>
    </lineage>
</organism>
<sequence length="162" mass="18464">MKRFLFGCLPIIHILQQLVHFQLSRSRSYPLEAYLSFAKFIRYFTSSCILFPITAITLRSLGVYNPLLFPIILLLIHLLQPPIVPSRITQSISPPLLTRHKHLDCLNYTICPRLVLLHLTSEVLVLVQEHFEDIRLVGFDGFEEGVDPHSGGAVVDMVAMEI</sequence>
<reference evidence="1 2" key="1">
    <citation type="submission" date="2015-10" db="EMBL/GenBank/DDBJ databases">
        <title>Full genome of DAOMC 229536 Phialocephala scopiformis, a fungal endophyte of spruce producing the potent anti-insectan compound rugulosin.</title>
        <authorList>
            <consortium name="DOE Joint Genome Institute"/>
            <person name="Walker A.K."/>
            <person name="Frasz S.L."/>
            <person name="Seifert K.A."/>
            <person name="Miller J.D."/>
            <person name="Mondo S.J."/>
            <person name="Labutti K."/>
            <person name="Lipzen A."/>
            <person name="Dockter R."/>
            <person name="Kennedy M."/>
            <person name="Grigoriev I.V."/>
            <person name="Spatafora J.W."/>
        </authorList>
    </citation>
    <scope>NUCLEOTIDE SEQUENCE [LARGE SCALE GENOMIC DNA]</scope>
    <source>
        <strain evidence="1 2">CBS 120377</strain>
    </source>
</reference>
<proteinExistence type="predicted"/>
<dbReference type="Proteomes" id="UP000070700">
    <property type="component" value="Unassembled WGS sequence"/>
</dbReference>
<dbReference type="AlphaFoldDB" id="A0A132BEK0"/>
<name>A0A132BEK0_MOLSC</name>
<evidence type="ECO:0000313" key="1">
    <source>
        <dbReference type="EMBL" id="KUJ10107.1"/>
    </source>
</evidence>
<dbReference type="InParanoid" id="A0A132BEK0"/>
<gene>
    <name evidence="1" type="ORF">LY89DRAFT_269974</name>
</gene>
<dbReference type="EMBL" id="KQ947430">
    <property type="protein sequence ID" value="KUJ10107.1"/>
    <property type="molecule type" value="Genomic_DNA"/>
</dbReference>